<reference evidence="1" key="2">
    <citation type="journal article" date="2020" name="Microorganisms">
        <title>Osmotic Adaptation and Compatible Solute Biosynthesis of Phototrophic Bacteria as Revealed from Genome Analyses.</title>
        <authorList>
            <person name="Imhoff J.F."/>
            <person name="Rahn T."/>
            <person name="Kunzel S."/>
            <person name="Keller A."/>
            <person name="Neulinger S.C."/>
        </authorList>
    </citation>
    <scope>NUCLEOTIDE SEQUENCE</scope>
    <source>
        <strain evidence="1">DSM 4395</strain>
    </source>
</reference>
<proteinExistence type="predicted"/>
<dbReference type="Gene3D" id="1.20.1220.20">
    <property type="entry name" value="Uncharcterised protein PF01724"/>
    <property type="match status" value="1"/>
</dbReference>
<accession>A0AAJ0XF07</accession>
<keyword evidence="2" id="KW-1185">Reference proteome</keyword>
<gene>
    <name evidence="1" type="ORF">CCR82_01470</name>
</gene>
<dbReference type="EMBL" id="NHSF01000010">
    <property type="protein sequence ID" value="MBK5929235.1"/>
    <property type="molecule type" value="Genomic_DNA"/>
</dbReference>
<dbReference type="Pfam" id="PF01724">
    <property type="entry name" value="DUF29"/>
    <property type="match status" value="1"/>
</dbReference>
<dbReference type="Proteomes" id="UP001296967">
    <property type="component" value="Unassembled WGS sequence"/>
</dbReference>
<evidence type="ECO:0000313" key="1">
    <source>
        <dbReference type="EMBL" id="MBK5929235.1"/>
    </source>
</evidence>
<dbReference type="AlphaFoldDB" id="A0AAJ0XF07"/>
<evidence type="ECO:0000313" key="2">
    <source>
        <dbReference type="Proteomes" id="UP001296967"/>
    </source>
</evidence>
<sequence length="132" mass="14614">MIMAPWMRPVRASVTRPLRVRLTASSHLIEEIESVGRSEKRELVNCLGHPAAPSAEMVLSAWAAGNSCRLSIKEQHIRLEGHLADNRSLKPKLDEAMIQAYCLALIEAERETGLPGIHVFPDLSACLLRDHG</sequence>
<name>A0AAJ0XF07_HALSE</name>
<reference evidence="1" key="1">
    <citation type="submission" date="2017-05" db="EMBL/GenBank/DDBJ databases">
        <authorList>
            <person name="Imhoff J.F."/>
            <person name="Rahn T."/>
            <person name="Kuenzel S."/>
            <person name="Neulinger S.C."/>
        </authorList>
    </citation>
    <scope>NUCLEOTIDE SEQUENCE</scope>
    <source>
        <strain evidence="1">DSM 4395</strain>
    </source>
</reference>
<protein>
    <submittedName>
        <fullName evidence="1">Uncharacterized protein</fullName>
    </submittedName>
</protein>
<comment type="caution">
    <text evidence="1">The sequence shown here is derived from an EMBL/GenBank/DDBJ whole genome shotgun (WGS) entry which is preliminary data.</text>
</comment>
<organism evidence="1 2">
    <name type="scientific">Halochromatium salexigens</name>
    <name type="common">Chromatium salexigens</name>
    <dbReference type="NCBI Taxonomy" id="49447"/>
    <lineage>
        <taxon>Bacteria</taxon>
        <taxon>Pseudomonadati</taxon>
        <taxon>Pseudomonadota</taxon>
        <taxon>Gammaproteobacteria</taxon>
        <taxon>Chromatiales</taxon>
        <taxon>Chromatiaceae</taxon>
        <taxon>Halochromatium</taxon>
    </lineage>
</organism>